<organism evidence="1 2">
    <name type="scientific">Phytohabitans rumicis</name>
    <dbReference type="NCBI Taxonomy" id="1076125"/>
    <lineage>
        <taxon>Bacteria</taxon>
        <taxon>Bacillati</taxon>
        <taxon>Actinomycetota</taxon>
        <taxon>Actinomycetes</taxon>
        <taxon>Micromonosporales</taxon>
        <taxon>Micromonosporaceae</taxon>
    </lineage>
</organism>
<dbReference type="InterPro" id="IPR036291">
    <property type="entry name" value="NAD(P)-bd_dom_sf"/>
</dbReference>
<dbReference type="PANTHER" id="PTHR43162">
    <property type="match status" value="1"/>
</dbReference>
<dbReference type="Gene3D" id="3.40.50.720">
    <property type="entry name" value="NAD(P)-binding Rossmann-like Domain"/>
    <property type="match status" value="1"/>
</dbReference>
<protein>
    <recommendedName>
        <fullName evidence="3">NmrA-like domain-containing protein</fullName>
    </recommendedName>
</protein>
<reference evidence="1 2" key="2">
    <citation type="submission" date="2020-03" db="EMBL/GenBank/DDBJ databases">
        <authorList>
            <person name="Ichikawa N."/>
            <person name="Kimura A."/>
            <person name="Kitahashi Y."/>
            <person name="Uohara A."/>
        </authorList>
    </citation>
    <scope>NUCLEOTIDE SEQUENCE [LARGE SCALE GENOMIC DNA]</scope>
    <source>
        <strain evidence="1 2">NBRC 108638</strain>
    </source>
</reference>
<proteinExistence type="predicted"/>
<dbReference type="InterPro" id="IPR051604">
    <property type="entry name" value="Ergot_Alk_Oxidoreductase"/>
</dbReference>
<name>A0A6V8KSW2_9ACTN</name>
<evidence type="ECO:0000313" key="2">
    <source>
        <dbReference type="Proteomes" id="UP000482960"/>
    </source>
</evidence>
<keyword evidence="2" id="KW-1185">Reference proteome</keyword>
<sequence>MPCVDSDDIAAVAAVTLTQPGHEGNGYILSGPEALTTREQVEILADVLQKPISLVEITPHEHAEASLAHGLPRQMGPVIENLYTMFRTGRAGVLTHDVRNVTGRPPGTFRAWCERNAAALRK</sequence>
<comment type="caution">
    <text evidence="1">The sequence shown here is derived from an EMBL/GenBank/DDBJ whole genome shotgun (WGS) entry which is preliminary data.</text>
</comment>
<dbReference type="PANTHER" id="PTHR43162:SF1">
    <property type="entry name" value="PRESTALK A DIFFERENTIATION PROTEIN A"/>
    <property type="match status" value="1"/>
</dbReference>
<dbReference type="RefSeq" id="WP_345539845.1">
    <property type="nucleotide sequence ID" value="NZ_BAABJB010000026.1"/>
</dbReference>
<accession>A0A6V8KSW2</accession>
<evidence type="ECO:0000313" key="1">
    <source>
        <dbReference type="EMBL" id="GFJ86904.1"/>
    </source>
</evidence>
<dbReference type="AlphaFoldDB" id="A0A6V8KSW2"/>
<reference evidence="1 2" key="1">
    <citation type="submission" date="2020-03" db="EMBL/GenBank/DDBJ databases">
        <title>Whole genome shotgun sequence of Phytohabitans rumicis NBRC 108638.</title>
        <authorList>
            <person name="Komaki H."/>
            <person name="Tamura T."/>
        </authorList>
    </citation>
    <scope>NUCLEOTIDE SEQUENCE [LARGE SCALE GENOMIC DNA]</scope>
    <source>
        <strain evidence="1 2">NBRC 108638</strain>
    </source>
</reference>
<dbReference type="EMBL" id="BLPG01000001">
    <property type="protein sequence ID" value="GFJ86904.1"/>
    <property type="molecule type" value="Genomic_DNA"/>
</dbReference>
<dbReference type="Proteomes" id="UP000482960">
    <property type="component" value="Unassembled WGS sequence"/>
</dbReference>
<evidence type="ECO:0008006" key="3">
    <source>
        <dbReference type="Google" id="ProtNLM"/>
    </source>
</evidence>
<dbReference type="SUPFAM" id="SSF51735">
    <property type="entry name" value="NAD(P)-binding Rossmann-fold domains"/>
    <property type="match status" value="1"/>
</dbReference>
<gene>
    <name evidence="1" type="ORF">Prum_005460</name>
</gene>